<feature type="domain" description="Fumarylacetoacetase-like C-terminal" evidence="2">
    <location>
        <begin position="87"/>
        <end position="260"/>
    </location>
</feature>
<evidence type="ECO:0000313" key="4">
    <source>
        <dbReference type="Proteomes" id="UP000643165"/>
    </source>
</evidence>
<dbReference type="InterPro" id="IPR036663">
    <property type="entry name" value="Fumarylacetoacetase_C_sf"/>
</dbReference>
<evidence type="ECO:0000256" key="1">
    <source>
        <dbReference type="ARBA" id="ARBA00023239"/>
    </source>
</evidence>
<proteinExistence type="predicted"/>
<accession>A0ABQ4J3I7</accession>
<sequence>MSERCDVEVAARELSEARASGKPCPPLRGRLLPEGDVEAAYRVQQRQVGEWLASGQRRVGAKIGLTSRVVQESLGVYEPDFGVLTDAMAVPDGVEVPIGRLLQPRVEAEVAFVLGVDLPDERVTTADLLRAVDHLLPAIEIVDSRVVGWDISIVDTVADNASSGLFVLGTTPRRPTEVDLRLCGMVLEHAGEPVSVGAGAACLGNPLHALAWLAGTMARAGEPLRAGDVVLSGALGPMVAVTPGAAYEARISGLGSVRTCFTKEGSAG</sequence>
<dbReference type="Pfam" id="PF01557">
    <property type="entry name" value="FAA_hydrolase"/>
    <property type="match status" value="1"/>
</dbReference>
<dbReference type="InterPro" id="IPR050772">
    <property type="entry name" value="Hydratase-Decarb/MhpD_sf"/>
</dbReference>
<dbReference type="RefSeq" id="WP_204004650.1">
    <property type="nucleotide sequence ID" value="NZ_BOPB01000038.1"/>
</dbReference>
<dbReference type="EMBL" id="BOPB01000038">
    <property type="protein sequence ID" value="GIJ24694.1"/>
    <property type="molecule type" value="Genomic_DNA"/>
</dbReference>
<evidence type="ECO:0000313" key="3">
    <source>
        <dbReference type="EMBL" id="GIJ24694.1"/>
    </source>
</evidence>
<dbReference type="PANTHER" id="PTHR30143">
    <property type="entry name" value="ACID HYDRATASE"/>
    <property type="match status" value="1"/>
</dbReference>
<comment type="caution">
    <text evidence="3">The sequence shown here is derived from an EMBL/GenBank/DDBJ whole genome shotgun (WGS) entry which is preliminary data.</text>
</comment>
<dbReference type="Proteomes" id="UP000643165">
    <property type="component" value="Unassembled WGS sequence"/>
</dbReference>
<protein>
    <submittedName>
        <fullName evidence="3">2-keto-4-pentenoate hydratase</fullName>
    </submittedName>
</protein>
<reference evidence="3 4" key="1">
    <citation type="submission" date="2021-01" db="EMBL/GenBank/DDBJ databases">
        <title>Whole genome shotgun sequence of Verrucosispora lutea NBRC 106530.</title>
        <authorList>
            <person name="Komaki H."/>
            <person name="Tamura T."/>
        </authorList>
    </citation>
    <scope>NUCLEOTIDE SEQUENCE [LARGE SCALE GENOMIC DNA]</scope>
    <source>
        <strain evidence="3 4">NBRC 106530</strain>
    </source>
</reference>
<gene>
    <name evidence="3" type="primary">mhpD</name>
    <name evidence="3" type="ORF">Vlu01_53180</name>
</gene>
<dbReference type="SUPFAM" id="SSF56529">
    <property type="entry name" value="FAH"/>
    <property type="match status" value="1"/>
</dbReference>
<keyword evidence="4" id="KW-1185">Reference proteome</keyword>
<dbReference type="Gene3D" id="3.90.850.10">
    <property type="entry name" value="Fumarylacetoacetase-like, C-terminal domain"/>
    <property type="match status" value="1"/>
</dbReference>
<keyword evidence="1" id="KW-0456">Lyase</keyword>
<dbReference type="InterPro" id="IPR011234">
    <property type="entry name" value="Fumarylacetoacetase-like_C"/>
</dbReference>
<organism evidence="3 4">
    <name type="scientific">Micromonospora lutea</name>
    <dbReference type="NCBI Taxonomy" id="419825"/>
    <lineage>
        <taxon>Bacteria</taxon>
        <taxon>Bacillati</taxon>
        <taxon>Actinomycetota</taxon>
        <taxon>Actinomycetes</taxon>
        <taxon>Micromonosporales</taxon>
        <taxon>Micromonosporaceae</taxon>
        <taxon>Micromonospora</taxon>
    </lineage>
</organism>
<name>A0ABQ4J3I7_9ACTN</name>
<dbReference type="PANTHER" id="PTHR30143:SF0">
    <property type="entry name" value="2-KETO-4-PENTENOATE HYDRATASE"/>
    <property type="match status" value="1"/>
</dbReference>
<evidence type="ECO:0000259" key="2">
    <source>
        <dbReference type="Pfam" id="PF01557"/>
    </source>
</evidence>